<dbReference type="OrthoDB" id="5471202at2"/>
<organism evidence="1 2">
    <name type="scientific">Maridesulfovibrio salexigens (strain ATCC 14822 / DSM 2638 / NCIMB 8403 / VKM B-1763)</name>
    <name type="common">Desulfovibrio salexigens</name>
    <dbReference type="NCBI Taxonomy" id="526222"/>
    <lineage>
        <taxon>Bacteria</taxon>
        <taxon>Pseudomonadati</taxon>
        <taxon>Thermodesulfobacteriota</taxon>
        <taxon>Desulfovibrionia</taxon>
        <taxon>Desulfovibrionales</taxon>
        <taxon>Desulfovibrionaceae</taxon>
        <taxon>Maridesulfovibrio</taxon>
    </lineage>
</organism>
<evidence type="ECO:0000313" key="1">
    <source>
        <dbReference type="EMBL" id="ACS78074.1"/>
    </source>
</evidence>
<dbReference type="KEGG" id="dsa:Desal_0002"/>
<protein>
    <submittedName>
        <fullName evidence="1">Uncharacterized protein</fullName>
    </submittedName>
</protein>
<dbReference type="HOGENOM" id="CLU_1822236_0_0_7"/>
<dbReference type="AlphaFoldDB" id="C6BUT7"/>
<sequence length="141" mass="16442">MSKHDDNLTELFDKNGNLIGALLTADLWAKVKPMIKDLLPQETPPERPEPIGEWETLKEYWDFPYPVDTDVHCELCGNKSEDWEKDDPRKFRLMSCNLGGLVSFKCTQCNARIVKKHFKDEITVECTPYVEKKNTNFEARY</sequence>
<gene>
    <name evidence="1" type="ordered locus">Desal_0002</name>
</gene>
<dbReference type="RefSeq" id="WP_012765600.1">
    <property type="nucleotide sequence ID" value="NC_012881.1"/>
</dbReference>
<keyword evidence="2" id="KW-1185">Reference proteome</keyword>
<dbReference type="EMBL" id="CP001649">
    <property type="protein sequence ID" value="ACS78074.1"/>
    <property type="molecule type" value="Genomic_DNA"/>
</dbReference>
<accession>C6BUT7</accession>
<reference evidence="1 2" key="1">
    <citation type="submission" date="2009-06" db="EMBL/GenBank/DDBJ databases">
        <title>Complete sequence of Desulfovibrio salexigens DSM 2638.</title>
        <authorList>
            <consortium name="US DOE Joint Genome Institute"/>
            <person name="Lucas S."/>
            <person name="Copeland A."/>
            <person name="Lapidus A."/>
            <person name="Glavina del Rio T."/>
            <person name="Tice H."/>
            <person name="Bruce D."/>
            <person name="Goodwin L."/>
            <person name="Pitluck S."/>
            <person name="Munk A.C."/>
            <person name="Brettin T."/>
            <person name="Detter J.C."/>
            <person name="Han C."/>
            <person name="Tapia R."/>
            <person name="Larimer F."/>
            <person name="Land M."/>
            <person name="Hauser L."/>
            <person name="Kyrpides N."/>
            <person name="Anderson I."/>
            <person name="Wall J.D."/>
            <person name="Arkin A.P."/>
            <person name="Dehal P."/>
            <person name="Chivian D."/>
            <person name="Giles B."/>
            <person name="Hazen T.C."/>
        </authorList>
    </citation>
    <scope>NUCLEOTIDE SEQUENCE [LARGE SCALE GENOMIC DNA]</scope>
    <source>
        <strain evidence="2">ATCC 14822 / DSM 2638 / NCIMB 8403 / VKM B-1763</strain>
    </source>
</reference>
<dbReference type="eggNOG" id="ENOG503404B">
    <property type="taxonomic scope" value="Bacteria"/>
</dbReference>
<dbReference type="STRING" id="526222.Desal_0002"/>
<proteinExistence type="predicted"/>
<evidence type="ECO:0000313" key="2">
    <source>
        <dbReference type="Proteomes" id="UP000002601"/>
    </source>
</evidence>
<dbReference type="Proteomes" id="UP000002601">
    <property type="component" value="Chromosome"/>
</dbReference>
<name>C6BUT7_MARSD</name>